<reference evidence="1 2" key="1">
    <citation type="journal article" date="2022" name="Hortic Res">
        <title>A haplotype resolved chromosomal level avocado genome allows analysis of novel avocado genes.</title>
        <authorList>
            <person name="Nath O."/>
            <person name="Fletcher S.J."/>
            <person name="Hayward A."/>
            <person name="Shaw L.M."/>
            <person name="Masouleh A.K."/>
            <person name="Furtado A."/>
            <person name="Henry R.J."/>
            <person name="Mitter N."/>
        </authorList>
    </citation>
    <scope>NUCLEOTIDE SEQUENCE [LARGE SCALE GENOMIC DNA]</scope>
    <source>
        <strain evidence="2">cv. Hass</strain>
    </source>
</reference>
<evidence type="ECO:0000313" key="2">
    <source>
        <dbReference type="Proteomes" id="UP001234297"/>
    </source>
</evidence>
<organism evidence="1 2">
    <name type="scientific">Persea americana</name>
    <name type="common">Avocado</name>
    <dbReference type="NCBI Taxonomy" id="3435"/>
    <lineage>
        <taxon>Eukaryota</taxon>
        <taxon>Viridiplantae</taxon>
        <taxon>Streptophyta</taxon>
        <taxon>Embryophyta</taxon>
        <taxon>Tracheophyta</taxon>
        <taxon>Spermatophyta</taxon>
        <taxon>Magnoliopsida</taxon>
        <taxon>Magnoliidae</taxon>
        <taxon>Laurales</taxon>
        <taxon>Lauraceae</taxon>
        <taxon>Persea</taxon>
    </lineage>
</organism>
<proteinExistence type="predicted"/>
<keyword evidence="2" id="KW-1185">Reference proteome</keyword>
<dbReference type="Proteomes" id="UP001234297">
    <property type="component" value="Chromosome 5"/>
</dbReference>
<sequence length="141" mass="15217">MDDPDPLTCQRSTAGVVNMGLMCTNAMVWWGCGVHSAVTVLRGEARQGNLSLAWRRREKVGPTTSALSVLVLFFGGPKIFPVVSRQPAEIDRPGPALSFMALTQLWAVISIVTSGPSRSGPTYKASIPGQLYCSWLDIPIQ</sequence>
<evidence type="ECO:0000313" key="1">
    <source>
        <dbReference type="EMBL" id="KAJ8641949.1"/>
    </source>
</evidence>
<dbReference type="EMBL" id="CM056813">
    <property type="protein sequence ID" value="KAJ8641949.1"/>
    <property type="molecule type" value="Genomic_DNA"/>
</dbReference>
<gene>
    <name evidence="1" type="ORF">MRB53_018643</name>
</gene>
<protein>
    <submittedName>
        <fullName evidence="1">Uncharacterized protein</fullName>
    </submittedName>
</protein>
<accession>A0ACC2M8C2</accession>
<name>A0ACC2M8C2_PERAE</name>
<comment type="caution">
    <text evidence="1">The sequence shown here is derived from an EMBL/GenBank/DDBJ whole genome shotgun (WGS) entry which is preliminary data.</text>
</comment>